<accession>A0AAP0IVL0</accession>
<keyword evidence="3" id="KW-1185">Reference proteome</keyword>
<sequence>MKVQLSTYTSASMKTDIVPHCVLPIHSRSRPTKGPSAMASPKPKRRKKRGKEGDWRIGGRLLWKGERKERREKREAKQEDRKKKKEKEDEWGTDDEDRRDNHGVIGPPIYRSGFGGLCGQGLLREMESFKVLSSLNLKISCSIFFS</sequence>
<name>A0AAP0IVL0_9MAGN</name>
<dbReference type="AlphaFoldDB" id="A0AAP0IVL0"/>
<proteinExistence type="predicted"/>
<evidence type="ECO:0000313" key="3">
    <source>
        <dbReference type="Proteomes" id="UP001420932"/>
    </source>
</evidence>
<feature type="region of interest" description="Disordered" evidence="1">
    <location>
        <begin position="24"/>
        <end position="106"/>
    </location>
</feature>
<comment type="caution">
    <text evidence="2">The sequence shown here is derived from an EMBL/GenBank/DDBJ whole genome shotgun (WGS) entry which is preliminary data.</text>
</comment>
<evidence type="ECO:0000256" key="1">
    <source>
        <dbReference type="SAM" id="MobiDB-lite"/>
    </source>
</evidence>
<evidence type="ECO:0000313" key="2">
    <source>
        <dbReference type="EMBL" id="KAK9121980.1"/>
    </source>
</evidence>
<gene>
    <name evidence="2" type="ORF">Syun_019597</name>
</gene>
<feature type="compositionally biased region" description="Basic and acidic residues" evidence="1">
    <location>
        <begin position="51"/>
        <end position="102"/>
    </location>
</feature>
<protein>
    <submittedName>
        <fullName evidence="2">Uncharacterized protein</fullName>
    </submittedName>
</protein>
<dbReference type="EMBL" id="JBBNAF010000008">
    <property type="protein sequence ID" value="KAK9121980.1"/>
    <property type="molecule type" value="Genomic_DNA"/>
</dbReference>
<reference evidence="2 3" key="1">
    <citation type="submission" date="2024-01" db="EMBL/GenBank/DDBJ databases">
        <title>Genome assemblies of Stephania.</title>
        <authorList>
            <person name="Yang L."/>
        </authorList>
    </citation>
    <scope>NUCLEOTIDE SEQUENCE [LARGE SCALE GENOMIC DNA]</scope>
    <source>
        <strain evidence="2">YNDBR</strain>
        <tissue evidence="2">Leaf</tissue>
    </source>
</reference>
<organism evidence="2 3">
    <name type="scientific">Stephania yunnanensis</name>
    <dbReference type="NCBI Taxonomy" id="152371"/>
    <lineage>
        <taxon>Eukaryota</taxon>
        <taxon>Viridiplantae</taxon>
        <taxon>Streptophyta</taxon>
        <taxon>Embryophyta</taxon>
        <taxon>Tracheophyta</taxon>
        <taxon>Spermatophyta</taxon>
        <taxon>Magnoliopsida</taxon>
        <taxon>Ranunculales</taxon>
        <taxon>Menispermaceae</taxon>
        <taxon>Menispermoideae</taxon>
        <taxon>Cissampelideae</taxon>
        <taxon>Stephania</taxon>
    </lineage>
</organism>
<dbReference type="Proteomes" id="UP001420932">
    <property type="component" value="Unassembled WGS sequence"/>
</dbReference>